<organism evidence="3">
    <name type="scientific">Leptospira ellisii</name>
    <dbReference type="NCBI Taxonomy" id="2023197"/>
    <lineage>
        <taxon>Bacteria</taxon>
        <taxon>Pseudomonadati</taxon>
        <taxon>Spirochaetota</taxon>
        <taxon>Spirochaetia</taxon>
        <taxon>Leptospirales</taxon>
        <taxon>Leptospiraceae</taxon>
        <taxon>Leptospira</taxon>
    </lineage>
</organism>
<dbReference type="RefSeq" id="WP_100745312.1">
    <property type="nucleotide sequence ID" value="NZ_NPEF02000020.1"/>
</dbReference>
<accession>A0A2N0BAY3</accession>
<dbReference type="OrthoDB" id="343026at2"/>
<dbReference type="Proteomes" id="UP000232122">
    <property type="component" value="Unassembled WGS sequence"/>
</dbReference>
<dbReference type="EMBL" id="NPEF02000020">
    <property type="protein sequence ID" value="MDV6237156.1"/>
    <property type="molecule type" value="Genomic_DNA"/>
</dbReference>
<dbReference type="AlphaFoldDB" id="A0A2N0BQS2"/>
<feature type="transmembrane region" description="Helical" evidence="1">
    <location>
        <begin position="12"/>
        <end position="28"/>
    </location>
</feature>
<reference evidence="2 4" key="2">
    <citation type="journal article" date="2018" name="Microb. Genom.">
        <title>Deciphering the unexplored Leptospira diversity from soils uncovers genomic evolution to virulence.</title>
        <authorList>
            <person name="Thibeaux R."/>
            <person name="Iraola G."/>
            <person name="Ferres I."/>
            <person name="Bierque E."/>
            <person name="Girault D."/>
            <person name="Soupe-Gilbert M.E."/>
            <person name="Picardeau M."/>
            <person name="Goarant C."/>
        </authorList>
    </citation>
    <scope>NUCLEOTIDE SEQUENCE [LARGE SCALE GENOMIC DNA]</scope>
    <source>
        <strain evidence="2 4">ATI7-C-A5</strain>
    </source>
</reference>
<evidence type="ECO:0000313" key="4">
    <source>
        <dbReference type="Proteomes" id="UP000232122"/>
    </source>
</evidence>
<gene>
    <name evidence="2" type="ORF">CH379_016105</name>
    <name evidence="3" type="ORF">CH379_06400</name>
</gene>
<name>A0A2N0BQS2_9LEPT</name>
<proteinExistence type="predicted"/>
<keyword evidence="4" id="KW-1185">Reference proteome</keyword>
<evidence type="ECO:0000313" key="3">
    <source>
        <dbReference type="EMBL" id="PJZ93701.1"/>
    </source>
</evidence>
<comment type="caution">
    <text evidence="3">The sequence shown here is derived from an EMBL/GenBank/DDBJ whole genome shotgun (WGS) entry which is preliminary data.</text>
</comment>
<keyword evidence="1" id="KW-0812">Transmembrane</keyword>
<accession>A0A2N0BQS2</accession>
<sequence>MKRTEFIRGSSYWILPIFFFYLLLFVFTDSENTDFANVSVKLKAVQTAKNKLPSRSFEGRDEEISPFWFQDSVESEILSDEIFLIRSETIAESNRFLLRVGSIFKLSHFLIHLPPPIS</sequence>
<protein>
    <submittedName>
        <fullName evidence="3">Uncharacterized protein</fullName>
    </submittedName>
</protein>
<keyword evidence="1" id="KW-0472">Membrane</keyword>
<reference evidence="3" key="1">
    <citation type="submission" date="2017-07" db="EMBL/GenBank/DDBJ databases">
        <title>Leptospira spp. isolated from tropical soils.</title>
        <authorList>
            <person name="Thibeaux R."/>
            <person name="Iraola G."/>
            <person name="Ferres I."/>
            <person name="Bierque E."/>
            <person name="Girault D."/>
            <person name="Soupe-Gilbert M.-E."/>
            <person name="Picardeau M."/>
            <person name="Goarant C."/>
        </authorList>
    </citation>
    <scope>NUCLEOTIDE SEQUENCE [LARGE SCALE GENOMIC DNA]</scope>
    <source>
        <strain evidence="3">ATI7-C-A5</strain>
    </source>
</reference>
<keyword evidence="1" id="KW-1133">Transmembrane helix</keyword>
<dbReference type="EMBL" id="NPEF01000048">
    <property type="protein sequence ID" value="PJZ93701.1"/>
    <property type="molecule type" value="Genomic_DNA"/>
</dbReference>
<reference evidence="2" key="3">
    <citation type="submission" date="2023-10" db="EMBL/GenBank/DDBJ databases">
        <authorList>
            <person name="Picardeau M."/>
            <person name="Thibeaux R."/>
        </authorList>
    </citation>
    <scope>NUCLEOTIDE SEQUENCE</scope>
    <source>
        <strain evidence="2">ATI7-C-A5</strain>
    </source>
</reference>
<evidence type="ECO:0000313" key="2">
    <source>
        <dbReference type="EMBL" id="MDV6237156.1"/>
    </source>
</evidence>
<evidence type="ECO:0000256" key="1">
    <source>
        <dbReference type="SAM" id="Phobius"/>
    </source>
</evidence>